<dbReference type="Proteomes" id="UP000199309">
    <property type="component" value="Unassembled WGS sequence"/>
</dbReference>
<reference evidence="3 4" key="1">
    <citation type="submission" date="2016-10" db="EMBL/GenBank/DDBJ databases">
        <authorList>
            <person name="de Groot N.N."/>
        </authorList>
    </citation>
    <scope>NUCLEOTIDE SEQUENCE [LARGE SCALE GENOMIC DNA]</scope>
    <source>
        <strain evidence="3 4">DSM 16981</strain>
    </source>
</reference>
<organism evidence="3 4">
    <name type="scientific">Megasphaera paucivorans</name>
    <dbReference type="NCBI Taxonomy" id="349095"/>
    <lineage>
        <taxon>Bacteria</taxon>
        <taxon>Bacillati</taxon>
        <taxon>Bacillota</taxon>
        <taxon>Negativicutes</taxon>
        <taxon>Veillonellales</taxon>
        <taxon>Veillonellaceae</taxon>
        <taxon>Megasphaera</taxon>
    </lineage>
</organism>
<evidence type="ECO:0000313" key="3">
    <source>
        <dbReference type="EMBL" id="SDM86649.1"/>
    </source>
</evidence>
<accession>A0A1G9WQD4</accession>
<dbReference type="AlphaFoldDB" id="A0A1G9WQD4"/>
<keyword evidence="2" id="KW-1133">Transmembrane helix</keyword>
<keyword evidence="2" id="KW-0812">Transmembrane</keyword>
<dbReference type="EMBL" id="FNHQ01000015">
    <property type="protein sequence ID" value="SDM86649.1"/>
    <property type="molecule type" value="Genomic_DNA"/>
</dbReference>
<feature type="region of interest" description="Disordered" evidence="1">
    <location>
        <begin position="364"/>
        <end position="450"/>
    </location>
</feature>
<dbReference type="RefSeq" id="WP_176762919.1">
    <property type="nucleotide sequence ID" value="NZ_FNHQ01000015.1"/>
</dbReference>
<evidence type="ECO:0000313" key="4">
    <source>
        <dbReference type="Proteomes" id="UP000199309"/>
    </source>
</evidence>
<protein>
    <submittedName>
        <fullName evidence="3">Uncharacterized protein</fullName>
    </submittedName>
</protein>
<keyword evidence="2" id="KW-0472">Membrane</keyword>
<gene>
    <name evidence="3" type="ORF">SAMN05660299_01671</name>
</gene>
<name>A0A1G9WQD4_9FIRM</name>
<feature type="transmembrane region" description="Helical" evidence="2">
    <location>
        <begin position="184"/>
        <end position="203"/>
    </location>
</feature>
<evidence type="ECO:0000256" key="2">
    <source>
        <dbReference type="SAM" id="Phobius"/>
    </source>
</evidence>
<proteinExistence type="predicted"/>
<sequence length="450" mass="49561">MKGYWKLGCTVLLITAFMLLSGFRAQTIIHDDGSETQDVLKVSSTTAGQKKLRADADEFQKRNYTIMDYSNNNGEGFRAMRTITKDGANKSSVDHIVHKTHDGLICSTYYIDYQYNPDSIKSLRMGIPMEENNADLEYIVSFPSGTQVVSNSTKSDNQGSTYLWSLKNSHPQAIKLQATVWHKLAIYVALMLVIAVVILVLLIEHRRRNVISWKRAAQMRRMEMMLLFIPIFILGYMGYEYFVGTHITADTLAKVSQQQQEELLENREEDRRLHDAELRKNDSKIIHIKDKMLEISASLRDLNRGYQSGQYSKTAAKAEAQKLTSQAKDLLDNSGDLSQADKDVLRQLVNRVIQEAEDIGNGQTVIQTPIQKRSVSEEQKRADDLSSSGTLSDTAGNSASSDTAGTSDSTASGSDNSDNSGQSASTAGNSGSGPASKASAGSGKTTKGSK</sequence>
<evidence type="ECO:0000256" key="1">
    <source>
        <dbReference type="SAM" id="MobiDB-lite"/>
    </source>
</evidence>
<keyword evidence="4" id="KW-1185">Reference proteome</keyword>
<feature type="compositionally biased region" description="Polar residues" evidence="1">
    <location>
        <begin position="364"/>
        <end position="373"/>
    </location>
</feature>
<feature type="compositionally biased region" description="Basic and acidic residues" evidence="1">
    <location>
        <begin position="374"/>
        <end position="384"/>
    </location>
</feature>
<feature type="transmembrane region" description="Helical" evidence="2">
    <location>
        <begin position="224"/>
        <end position="242"/>
    </location>
</feature>
<dbReference type="STRING" id="349095.SAMN05660299_01671"/>
<feature type="compositionally biased region" description="Low complexity" evidence="1">
    <location>
        <begin position="385"/>
        <end position="450"/>
    </location>
</feature>